<feature type="compositionally biased region" description="Basic and acidic residues" evidence="7">
    <location>
        <begin position="915"/>
        <end position="948"/>
    </location>
</feature>
<evidence type="ECO:0000256" key="6">
    <source>
        <dbReference type="ARBA" id="ARBA00023288"/>
    </source>
</evidence>
<gene>
    <name evidence="9" type="ORF">TGVAND_237860A</name>
</gene>
<evidence type="ECO:0000256" key="3">
    <source>
        <dbReference type="ARBA" id="ARBA00022723"/>
    </source>
</evidence>
<feature type="compositionally biased region" description="Low complexity" evidence="7">
    <location>
        <begin position="1016"/>
        <end position="1028"/>
    </location>
</feature>
<dbReference type="EMBL" id="AEYJ02001867">
    <property type="protein sequence ID" value="KFG99362.1"/>
    <property type="molecule type" value="Genomic_DNA"/>
</dbReference>
<accession>A0A086PG81</accession>
<feature type="compositionally biased region" description="Low complexity" evidence="7">
    <location>
        <begin position="1096"/>
        <end position="1112"/>
    </location>
</feature>
<dbReference type="PANTHER" id="PTHR23055">
    <property type="entry name" value="CALCIUM BINDING PROTEINS"/>
    <property type="match status" value="1"/>
</dbReference>
<evidence type="ECO:0000256" key="1">
    <source>
        <dbReference type="ARBA" id="ARBA00006049"/>
    </source>
</evidence>
<dbReference type="PANTHER" id="PTHR23055:SF178">
    <property type="entry name" value="NEUROCALCIN HOMOLOG"/>
    <property type="match status" value="1"/>
</dbReference>
<feature type="compositionally biased region" description="Basic residues" evidence="7">
    <location>
        <begin position="349"/>
        <end position="361"/>
    </location>
</feature>
<feature type="compositionally biased region" description="Basic and acidic residues" evidence="7">
    <location>
        <begin position="793"/>
        <end position="818"/>
    </location>
</feature>
<feature type="domain" description="EF-hand" evidence="8">
    <location>
        <begin position="301"/>
        <end position="336"/>
    </location>
</feature>
<feature type="compositionally biased region" description="Basic and acidic residues" evidence="7">
    <location>
        <begin position="1181"/>
        <end position="1193"/>
    </location>
</feature>
<evidence type="ECO:0000313" key="9">
    <source>
        <dbReference type="EMBL" id="KFG99362.1"/>
    </source>
</evidence>
<dbReference type="VEuPathDB" id="ToxoDB:TGVAND_237860A"/>
<feature type="compositionally biased region" description="Basic and acidic residues" evidence="7">
    <location>
        <begin position="373"/>
        <end position="386"/>
    </location>
</feature>
<feature type="region of interest" description="Disordered" evidence="7">
    <location>
        <begin position="45"/>
        <end position="66"/>
    </location>
</feature>
<dbReference type="PROSITE" id="PS00018">
    <property type="entry name" value="EF_HAND_1"/>
    <property type="match status" value="1"/>
</dbReference>
<evidence type="ECO:0000313" key="10">
    <source>
        <dbReference type="Proteomes" id="UP000028840"/>
    </source>
</evidence>
<feature type="region of interest" description="Disordered" evidence="7">
    <location>
        <begin position="83"/>
        <end position="207"/>
    </location>
</feature>
<feature type="region of interest" description="Disordered" evidence="7">
    <location>
        <begin position="349"/>
        <end position="425"/>
    </location>
</feature>
<feature type="compositionally biased region" description="Acidic residues" evidence="7">
    <location>
        <begin position="1168"/>
        <end position="1179"/>
    </location>
</feature>
<dbReference type="GO" id="GO:0005509">
    <property type="term" value="F:calcium ion binding"/>
    <property type="evidence" value="ECO:0007669"/>
    <property type="project" value="InterPro"/>
</dbReference>
<dbReference type="CDD" id="cd00051">
    <property type="entry name" value="EFh"/>
    <property type="match status" value="1"/>
</dbReference>
<feature type="domain" description="EF-hand" evidence="8">
    <location>
        <begin position="265"/>
        <end position="300"/>
    </location>
</feature>
<sequence>MARNDFVDVAPRSRQAHFEILSRGSLPSPFSCSLLQPSTSSADSMTEAAISLSGSPPTGGPTRSAAKPQRLFLSASLNATGTAPFVCSSYTPSRVSGEEKRTRVGAREASTRPETEGEREKRLQQDAEANARTERPRKGDRHGREGGNIKDDRKVKGRDREDAGERRIRSCPSSYSSAHCLPGMITGGGSRSLTSPAGNWPRTSRTAKETRAQLTQLFNEFAERRPCRTSGSGPPLMHFIRHTCGGCRTGKVLDKTALLCLFSHLPAMVFERFFDLLDEDGDERVDRKEFCKGLDTLCSQDEGKLLRFLFNLCDLDGNGLIERDELRTLLYHLPFRLWKFSRRGRRIGRGRRRSRERRRERRASSLPSPSLHRRGETADAQPRVDAEEFAGEDSAPERGLCFSETSRPRGRPRRLSVPETERPPLTHFAPRHRAQYFDAAFSGGEESSISCAFSSTLPSSVSSSSEDEEEDSLRFDEKDLLVQKRIDEIVEAAFQHKQRNPDRDFRTLFSSSHAVKIHRGKERSSPHLVQPLHNEEGLTFEEFLAALEQNTEIHDLLRFFYIQSVLSLCAPRGPPLTLPFSFPTLLKTSAASSPLPSPAPSRQSPGSDRPASPHSADVEAPLASPTSAALLPAEVPSSPHSLPLVAPAFPPGLASLSSSSRSASPPVWRRSPVIAEGEGASDGLHLSLSDAVPSLPRSLSLPFRREQTEFMPCSGDPRHSQRIDRGSSRTSLPPQSSSPSPHSSPSSCSYTKLSSFSHSSSSSSATSAARSGEGEGDGEATKHEASPGLFVRVDGEVEEHRPKGERGQGETVGNEKRPGSLLRLLTFTRPQRSAAQGQENYRKRSPSLPPDLTLQEGESKHLRRGTRFFSLFSPSRSPPVSSASASPWKGAKVERTSSGEAARRDHSATAGVRTPQERGDRGGRGDGENGTEIKREQEREKRQEKASEGRGGGGEGDTRFAVTAALPALLELPDPPSNPRFPLAPSSDLCVLSSTLPQSNCFSGGNPAMKWQCLSTLPSPSSRPPVVTQETTNDEIQYSSSSSCSSSSCSSSASSSSASSSSASSSSAASSSAASSSAASSARKVASGEARTPHVSSSPSPNSLSASSSPLDSCSLVLPLAPSLLPGERRRRRSLSRGYLFPFSSVYEAGRREMRRFAPPGQAREISESEEETAEETQAEEQARRAERRRDAGDTQWRAEGVARQMGEEEERRVGDEREERRGGREEEGEGDQGRRGAGEAREEVRGGQHGRAREGESASRRGSLSVRLSKGRTAMGAAFTEGARALLSRLRLSSVDRNREAYLLNFLDADEELQMHGWLWKIGQHFGAWVRRYYFLTGKHLWCKLGSLFEEFEFSRHAENLNLHENWKPPRLLSLLFMPLDRCLLDRVVRSLFPASRRFARI</sequence>
<name>A0A086PG81_TOXGO</name>
<feature type="compositionally biased region" description="Polar residues" evidence="7">
    <location>
        <begin position="828"/>
        <end position="839"/>
    </location>
</feature>
<dbReference type="InterPro" id="IPR028846">
    <property type="entry name" value="Recoverin"/>
</dbReference>
<protein>
    <submittedName>
        <fullName evidence="9">Protein kinase domain-containing protein</fullName>
        <ecNumber evidence="9">2.7.11.1</ecNumber>
        <ecNumber evidence="9">2.7.11.18</ecNumber>
    </submittedName>
</protein>
<comment type="similarity">
    <text evidence="1">Belongs to the recoverin family.</text>
</comment>
<feature type="region of interest" description="Disordered" evidence="7">
    <location>
        <begin position="1158"/>
        <end position="1270"/>
    </location>
</feature>
<keyword evidence="4" id="KW-0677">Repeat</keyword>
<dbReference type="SUPFAM" id="SSF50729">
    <property type="entry name" value="PH domain-like"/>
    <property type="match status" value="1"/>
</dbReference>
<feature type="compositionally biased region" description="Low complexity" evidence="7">
    <location>
        <begin position="591"/>
        <end position="605"/>
    </location>
</feature>
<dbReference type="PROSITE" id="PS50222">
    <property type="entry name" value="EF_HAND_2"/>
    <property type="match status" value="2"/>
</dbReference>
<dbReference type="EC" id="2.7.11.18" evidence="9"/>
<dbReference type="InterPro" id="IPR011992">
    <property type="entry name" value="EF-hand-dom_pair"/>
</dbReference>
<dbReference type="SUPFAM" id="SSF47473">
    <property type="entry name" value="EF-hand"/>
    <property type="match status" value="1"/>
</dbReference>
<dbReference type="Gene3D" id="1.10.238.10">
    <property type="entry name" value="EF-hand"/>
    <property type="match status" value="1"/>
</dbReference>
<dbReference type="InterPro" id="IPR002048">
    <property type="entry name" value="EF_hand_dom"/>
</dbReference>
<keyword evidence="6" id="KW-0449">Lipoprotein</keyword>
<evidence type="ECO:0000256" key="4">
    <source>
        <dbReference type="ARBA" id="ARBA00022737"/>
    </source>
</evidence>
<keyword evidence="2" id="KW-0519">Myristate</keyword>
<feature type="region of interest" description="Disordered" evidence="7">
    <location>
        <begin position="1016"/>
        <end position="1112"/>
    </location>
</feature>
<dbReference type="GO" id="GO:0004687">
    <property type="term" value="F:myosin light chain kinase activity"/>
    <property type="evidence" value="ECO:0007669"/>
    <property type="project" value="UniProtKB-EC"/>
</dbReference>
<feature type="compositionally biased region" description="Low complexity" evidence="7">
    <location>
        <begin position="728"/>
        <end position="771"/>
    </location>
</feature>
<feature type="compositionally biased region" description="Basic and acidic residues" evidence="7">
    <location>
        <begin position="1206"/>
        <end position="1260"/>
    </location>
</feature>
<evidence type="ECO:0000256" key="5">
    <source>
        <dbReference type="ARBA" id="ARBA00022837"/>
    </source>
</evidence>
<organism evidence="9 10">
    <name type="scientific">Toxoplasma gondii VAND</name>
    <dbReference type="NCBI Taxonomy" id="933077"/>
    <lineage>
        <taxon>Eukaryota</taxon>
        <taxon>Sar</taxon>
        <taxon>Alveolata</taxon>
        <taxon>Apicomplexa</taxon>
        <taxon>Conoidasida</taxon>
        <taxon>Coccidia</taxon>
        <taxon>Eucoccidiorida</taxon>
        <taxon>Eimeriorina</taxon>
        <taxon>Sarcocystidae</taxon>
        <taxon>Toxoplasma</taxon>
    </lineage>
</organism>
<keyword evidence="9" id="KW-0418">Kinase</keyword>
<feature type="compositionally biased region" description="Polar residues" evidence="7">
    <location>
        <begin position="191"/>
        <end position="204"/>
    </location>
</feature>
<evidence type="ECO:0000256" key="7">
    <source>
        <dbReference type="SAM" id="MobiDB-lite"/>
    </source>
</evidence>
<feature type="compositionally biased region" description="Low complexity" evidence="7">
    <location>
        <begin position="867"/>
        <end position="887"/>
    </location>
</feature>
<feature type="compositionally biased region" description="Basic and acidic residues" evidence="7">
    <location>
        <begin position="891"/>
        <end position="907"/>
    </location>
</feature>
<evidence type="ECO:0000256" key="2">
    <source>
        <dbReference type="ARBA" id="ARBA00022707"/>
    </source>
</evidence>
<feature type="compositionally biased region" description="Basic and acidic residues" evidence="7">
    <location>
        <begin position="716"/>
        <end position="727"/>
    </location>
</feature>
<feature type="compositionally biased region" description="Basic and acidic residues" evidence="7">
    <location>
        <begin position="96"/>
        <end position="168"/>
    </location>
</feature>
<comment type="caution">
    <text evidence="9">The sequence shown here is derived from an EMBL/GenBank/DDBJ whole genome shotgun (WGS) entry which is preliminary data.</text>
</comment>
<proteinExistence type="inferred from homology"/>
<feature type="region of interest" description="Disordered" evidence="7">
    <location>
        <begin position="708"/>
        <end position="962"/>
    </location>
</feature>
<dbReference type="Proteomes" id="UP000028840">
    <property type="component" value="Unassembled WGS sequence"/>
</dbReference>
<dbReference type="SMART" id="SM00054">
    <property type="entry name" value="EFh"/>
    <property type="match status" value="2"/>
</dbReference>
<reference evidence="9 10" key="2">
    <citation type="journal article" date="2015" name="Eukaryot. Cell">
        <title>Genetic mapping reveals that sinefungin resistance in Toxoplasma gondii is controlled by a putative amino acid transporter locus that can be used as a negative selectable marker.</title>
        <authorList>
            <person name="Behnke M.S."/>
            <person name="Khan A."/>
            <person name="Sibley L.D."/>
        </authorList>
    </citation>
    <scope>NUCLEOTIDE SEQUENCE [LARGE SCALE GENOMIC DNA]</scope>
    <source>
        <strain evidence="9 10">VAND</strain>
    </source>
</reference>
<feature type="compositionally biased region" description="Low complexity" evidence="7">
    <location>
        <begin position="1039"/>
        <end position="1082"/>
    </location>
</feature>
<reference evidence="9 10" key="1">
    <citation type="submission" date="2014-08" db="EMBL/GenBank/DDBJ databases">
        <authorList>
            <person name="Sibley D."/>
            <person name="Venepally P."/>
            <person name="Karamycheva S."/>
            <person name="Hadjithomas M."/>
            <person name="Khan A."/>
            <person name="Brunk B."/>
            <person name="Roos D."/>
            <person name="Caler E."/>
            <person name="Lorenzi H."/>
        </authorList>
    </citation>
    <scope>NUCLEOTIDE SEQUENCE [LARGE SCALE GENOMIC DNA]</scope>
    <source>
        <strain evidence="9 10">VAND</strain>
    </source>
</reference>
<keyword evidence="9" id="KW-0808">Transferase</keyword>
<feature type="compositionally biased region" description="Polar residues" evidence="7">
    <location>
        <begin position="1029"/>
        <end position="1038"/>
    </location>
</feature>
<evidence type="ECO:0000259" key="8">
    <source>
        <dbReference type="PROSITE" id="PS50222"/>
    </source>
</evidence>
<dbReference type="EC" id="2.7.11.1" evidence="9"/>
<feature type="region of interest" description="Disordered" evidence="7">
    <location>
        <begin position="591"/>
        <end position="621"/>
    </location>
</feature>
<keyword evidence="3" id="KW-0479">Metal-binding</keyword>
<keyword evidence="5" id="KW-0106">Calcium</keyword>
<dbReference type="InterPro" id="IPR018247">
    <property type="entry name" value="EF_Hand_1_Ca_BS"/>
</dbReference>